<organism evidence="8 9">
    <name type="scientific">Clonorchis sinensis</name>
    <name type="common">Chinese liver fluke</name>
    <dbReference type="NCBI Taxonomy" id="79923"/>
    <lineage>
        <taxon>Eukaryota</taxon>
        <taxon>Metazoa</taxon>
        <taxon>Spiralia</taxon>
        <taxon>Lophotrochozoa</taxon>
        <taxon>Platyhelminthes</taxon>
        <taxon>Trematoda</taxon>
        <taxon>Digenea</taxon>
        <taxon>Opisthorchiida</taxon>
        <taxon>Opisthorchiata</taxon>
        <taxon>Opisthorchiidae</taxon>
        <taxon>Clonorchis</taxon>
    </lineage>
</organism>
<evidence type="ECO:0000256" key="6">
    <source>
        <dbReference type="SAM" id="SignalP"/>
    </source>
</evidence>
<proteinExistence type="inferred from homology"/>
<keyword evidence="3" id="KW-0963">Cytoplasm</keyword>
<gene>
    <name evidence="8" type="ORF">CLF_105079</name>
</gene>
<evidence type="ECO:0000313" key="8">
    <source>
        <dbReference type="EMBL" id="GAA43191.2"/>
    </source>
</evidence>
<dbReference type="Gene3D" id="3.10.450.10">
    <property type="match status" value="1"/>
</dbReference>
<comment type="subcellular location">
    <subcellularLocation>
        <location evidence="1">Cytoplasm</location>
    </subcellularLocation>
</comment>
<protein>
    <submittedName>
        <fullName evidence="8">Cystatin-A/B</fullName>
    </submittedName>
</protein>
<accession>H2KQZ2</accession>
<sequence>MTSTRLAFTWRELFSVFCYLLCTSDILAERHNNHPVMPICGGISAARIPTADEKKKLEPVSLYAHLGSKPTSAEVVLVATQVVAGTNYFAKVKLNGDKYVHARIYEKLPCHGGTTELHSIQKDKTHADPLGYF</sequence>
<dbReference type="InterPro" id="IPR000010">
    <property type="entry name" value="Cystatin_dom"/>
</dbReference>
<reference evidence="8" key="1">
    <citation type="journal article" date="2011" name="Genome Biol.">
        <title>The draft genome of the carcinogenic human liver fluke Clonorchis sinensis.</title>
        <authorList>
            <person name="Wang X."/>
            <person name="Chen W."/>
            <person name="Huang Y."/>
            <person name="Sun J."/>
            <person name="Men J."/>
            <person name="Liu H."/>
            <person name="Luo F."/>
            <person name="Guo L."/>
            <person name="Lv X."/>
            <person name="Deng C."/>
            <person name="Zhou C."/>
            <person name="Fan Y."/>
            <person name="Li X."/>
            <person name="Huang L."/>
            <person name="Hu Y."/>
            <person name="Liang C."/>
            <person name="Hu X."/>
            <person name="Xu J."/>
            <person name="Yu X."/>
        </authorList>
    </citation>
    <scope>NUCLEOTIDE SEQUENCE [LARGE SCALE GENOMIC DNA]</scope>
    <source>
        <strain evidence="8">Henan</strain>
    </source>
</reference>
<evidence type="ECO:0000313" key="9">
    <source>
        <dbReference type="Proteomes" id="UP000008909"/>
    </source>
</evidence>
<dbReference type="SUPFAM" id="SSF54403">
    <property type="entry name" value="Cystatin/monellin"/>
    <property type="match status" value="1"/>
</dbReference>
<evidence type="ECO:0000256" key="3">
    <source>
        <dbReference type="ARBA" id="ARBA00022490"/>
    </source>
</evidence>
<evidence type="ECO:0000259" key="7">
    <source>
        <dbReference type="Pfam" id="PF00031"/>
    </source>
</evidence>
<dbReference type="GO" id="GO:0005829">
    <property type="term" value="C:cytosol"/>
    <property type="evidence" value="ECO:0007669"/>
    <property type="project" value="TreeGrafter"/>
</dbReference>
<evidence type="ECO:0000256" key="1">
    <source>
        <dbReference type="ARBA" id="ARBA00004496"/>
    </source>
</evidence>
<dbReference type="InterPro" id="IPR001713">
    <property type="entry name" value="Prot_inh_stefin"/>
</dbReference>
<dbReference type="Pfam" id="PF00031">
    <property type="entry name" value="Cystatin"/>
    <property type="match status" value="1"/>
</dbReference>
<dbReference type="AlphaFoldDB" id="H2KQZ2"/>
<name>H2KQZ2_CLOSI</name>
<dbReference type="EMBL" id="DF143082">
    <property type="protein sequence ID" value="GAA43191.2"/>
    <property type="molecule type" value="Genomic_DNA"/>
</dbReference>
<dbReference type="PANTHER" id="PTHR11414">
    <property type="entry name" value="CYSTATIN FAMILY MEMBER"/>
    <property type="match status" value="1"/>
</dbReference>
<dbReference type="PANTHER" id="PTHR11414:SF21">
    <property type="entry name" value="CYSTATIN 14A, TANDEM DUPLICATE 1-RELATED"/>
    <property type="match status" value="1"/>
</dbReference>
<feature type="signal peptide" evidence="6">
    <location>
        <begin position="1"/>
        <end position="28"/>
    </location>
</feature>
<keyword evidence="9" id="KW-1185">Reference proteome</keyword>
<evidence type="ECO:0000256" key="2">
    <source>
        <dbReference type="ARBA" id="ARBA00009403"/>
    </source>
</evidence>
<dbReference type="PRINTS" id="PR00295">
    <property type="entry name" value="STEFINA"/>
</dbReference>
<comment type="similarity">
    <text evidence="2">Belongs to the cystatin family.</text>
</comment>
<reference key="2">
    <citation type="submission" date="2011-10" db="EMBL/GenBank/DDBJ databases">
        <title>The genome and transcriptome sequence of Clonorchis sinensis provide insights into the carcinogenic liver fluke.</title>
        <authorList>
            <person name="Wang X."/>
            <person name="Huang Y."/>
            <person name="Chen W."/>
            <person name="Liu H."/>
            <person name="Guo L."/>
            <person name="Chen Y."/>
            <person name="Luo F."/>
            <person name="Zhou W."/>
            <person name="Sun J."/>
            <person name="Mao Q."/>
            <person name="Liang P."/>
            <person name="Zhou C."/>
            <person name="Tian Y."/>
            <person name="Men J."/>
            <person name="Lv X."/>
            <person name="Huang L."/>
            <person name="Zhou J."/>
            <person name="Hu Y."/>
            <person name="Li R."/>
            <person name="Zhang F."/>
            <person name="Lei H."/>
            <person name="Li X."/>
            <person name="Hu X."/>
            <person name="Liang C."/>
            <person name="Xu J."/>
            <person name="Wu Z."/>
            <person name="Yu X."/>
        </authorList>
    </citation>
    <scope>NUCLEOTIDE SEQUENCE</scope>
    <source>
        <strain>Henan</strain>
    </source>
</reference>
<dbReference type="GO" id="GO:0004869">
    <property type="term" value="F:cysteine-type endopeptidase inhibitor activity"/>
    <property type="evidence" value="ECO:0007669"/>
    <property type="project" value="UniProtKB-KW"/>
</dbReference>
<dbReference type="InterPro" id="IPR046350">
    <property type="entry name" value="Cystatin_sf"/>
</dbReference>
<keyword evidence="4" id="KW-0646">Protease inhibitor</keyword>
<keyword evidence="6" id="KW-0732">Signal</keyword>
<keyword evidence="5" id="KW-0789">Thiol protease inhibitor</keyword>
<evidence type="ECO:0000256" key="5">
    <source>
        <dbReference type="ARBA" id="ARBA00022704"/>
    </source>
</evidence>
<feature type="chain" id="PRO_5003563095" evidence="6">
    <location>
        <begin position="29"/>
        <end position="133"/>
    </location>
</feature>
<evidence type="ECO:0000256" key="4">
    <source>
        <dbReference type="ARBA" id="ARBA00022690"/>
    </source>
</evidence>
<feature type="domain" description="Cystatin" evidence="7">
    <location>
        <begin position="74"/>
        <end position="125"/>
    </location>
</feature>
<dbReference type="Proteomes" id="UP000008909">
    <property type="component" value="Unassembled WGS sequence"/>
</dbReference>